<feature type="domain" description="At2g23090-like zinc-binding" evidence="3">
    <location>
        <begin position="38"/>
        <end position="75"/>
    </location>
</feature>
<reference evidence="4 5" key="1">
    <citation type="submission" date="2016-07" db="EMBL/GenBank/DDBJ databases">
        <title>Pervasive Adenine N6-methylation of Active Genes in Fungi.</title>
        <authorList>
            <consortium name="DOE Joint Genome Institute"/>
            <person name="Mondo S.J."/>
            <person name="Dannebaum R.O."/>
            <person name="Kuo R.C."/>
            <person name="Labutti K."/>
            <person name="Haridas S."/>
            <person name="Kuo A."/>
            <person name="Salamov A."/>
            <person name="Ahrendt S.R."/>
            <person name="Lipzen A."/>
            <person name="Sullivan W."/>
            <person name="Andreopoulos W.B."/>
            <person name="Clum A."/>
            <person name="Lindquist E."/>
            <person name="Daum C."/>
            <person name="Ramamoorthy G.K."/>
            <person name="Gryganskyi A."/>
            <person name="Culley D."/>
            <person name="Magnuson J.K."/>
            <person name="James T.Y."/>
            <person name="O'Malley M.A."/>
            <person name="Stajich J.E."/>
            <person name="Spatafora J.W."/>
            <person name="Visel A."/>
            <person name="Grigoriev I.V."/>
        </authorList>
    </citation>
    <scope>NUCLEOTIDE SEQUENCE [LARGE SCALE GENOMIC DNA]</scope>
    <source>
        <strain evidence="4 5">JEL800</strain>
    </source>
</reference>
<gene>
    <name evidence="4" type="ORF">BCR33DRAFT_675068</name>
</gene>
<feature type="domain" description="Small EDRK-rich factor-like N-terminal" evidence="2">
    <location>
        <begin position="3"/>
        <end position="36"/>
    </location>
</feature>
<dbReference type="InterPro" id="IPR026939">
    <property type="entry name" value="ZNF706/At2g23090_sf"/>
</dbReference>
<dbReference type="PANTHER" id="PTHR33788">
    <property type="entry name" value="OS07G0114300 PROTEIN"/>
    <property type="match status" value="1"/>
</dbReference>
<dbReference type="Gene3D" id="4.10.1050.10">
    <property type="entry name" value="At2g23090-like"/>
    <property type="match status" value="1"/>
</dbReference>
<evidence type="ECO:0000313" key="4">
    <source>
        <dbReference type="EMBL" id="ORY52896.1"/>
    </source>
</evidence>
<proteinExistence type="predicted"/>
<dbReference type="InterPro" id="IPR039713">
    <property type="entry name" value="At2g23090-like"/>
</dbReference>
<evidence type="ECO:0000259" key="2">
    <source>
        <dbReference type="Pfam" id="PF04419"/>
    </source>
</evidence>
<comment type="caution">
    <text evidence="4">The sequence shown here is derived from an EMBL/GenBank/DDBJ whole genome shotgun (WGS) entry which is preliminary data.</text>
</comment>
<name>A0A1Y2D182_9FUNG</name>
<dbReference type="InterPro" id="IPR039438">
    <property type="entry name" value="At2g23090-like_Znf"/>
</dbReference>
<dbReference type="Pfam" id="PF12907">
    <property type="entry name" value="zf-met2"/>
    <property type="match status" value="1"/>
</dbReference>
<dbReference type="SUPFAM" id="SSF118359">
    <property type="entry name" value="Expressed protein At2g23090/F21P24.15"/>
    <property type="match status" value="1"/>
</dbReference>
<dbReference type="EMBL" id="MCGO01000002">
    <property type="protein sequence ID" value="ORY52896.1"/>
    <property type="molecule type" value="Genomic_DNA"/>
</dbReference>
<accession>A0A1Y2D182</accession>
<dbReference type="Pfam" id="PF04419">
    <property type="entry name" value="SERF-like_N"/>
    <property type="match status" value="1"/>
</dbReference>
<dbReference type="Proteomes" id="UP000193642">
    <property type="component" value="Unassembled WGS sequence"/>
</dbReference>
<feature type="region of interest" description="Disordered" evidence="1">
    <location>
        <begin position="1"/>
        <end position="27"/>
    </location>
</feature>
<organism evidence="4 5">
    <name type="scientific">Rhizoclosmatium globosum</name>
    <dbReference type="NCBI Taxonomy" id="329046"/>
    <lineage>
        <taxon>Eukaryota</taxon>
        <taxon>Fungi</taxon>
        <taxon>Fungi incertae sedis</taxon>
        <taxon>Chytridiomycota</taxon>
        <taxon>Chytridiomycota incertae sedis</taxon>
        <taxon>Chytridiomycetes</taxon>
        <taxon>Chytridiales</taxon>
        <taxon>Chytriomycetaceae</taxon>
        <taxon>Rhizoclosmatium</taxon>
    </lineage>
</organism>
<dbReference type="OrthoDB" id="370932at2759"/>
<evidence type="ECO:0000313" key="5">
    <source>
        <dbReference type="Proteomes" id="UP000193642"/>
    </source>
</evidence>
<evidence type="ECO:0000259" key="3">
    <source>
        <dbReference type="Pfam" id="PF12907"/>
    </source>
</evidence>
<sequence>MGGGNAQKSAMARARKAKEAGAEAKSQLKVNESAKNVQCSICRQTFLLTIREKALNEHIDSKHSGKTIKDCFPSWTPSA</sequence>
<evidence type="ECO:0000256" key="1">
    <source>
        <dbReference type="SAM" id="MobiDB-lite"/>
    </source>
</evidence>
<protein>
    <submittedName>
        <fullName evidence="4">DUF1909-domain-containing protein</fullName>
    </submittedName>
</protein>
<dbReference type="InterPro" id="IPR007513">
    <property type="entry name" value="SERF-like_N"/>
</dbReference>
<dbReference type="PANTHER" id="PTHR33788:SF1">
    <property type="entry name" value="ZINC-BINDING PROTEIN"/>
    <property type="match status" value="1"/>
</dbReference>
<dbReference type="AlphaFoldDB" id="A0A1Y2D182"/>
<keyword evidence="5" id="KW-1185">Reference proteome</keyword>
<feature type="compositionally biased region" description="Low complexity" evidence="1">
    <location>
        <begin position="1"/>
        <end position="12"/>
    </location>
</feature>